<dbReference type="Proteomes" id="UP000054018">
    <property type="component" value="Unassembled WGS sequence"/>
</dbReference>
<dbReference type="STRING" id="765257.A0A0C9ZIK7"/>
<feature type="domain" description="DUF8190" evidence="2">
    <location>
        <begin position="134"/>
        <end position="244"/>
    </location>
</feature>
<name>A0A0C9ZIK7_9AGAM</name>
<gene>
    <name evidence="3" type="ORF">PISMIDRAFT_24312</name>
</gene>
<evidence type="ECO:0000313" key="4">
    <source>
        <dbReference type="Proteomes" id="UP000054018"/>
    </source>
</evidence>
<evidence type="ECO:0000259" key="2">
    <source>
        <dbReference type="Pfam" id="PF26608"/>
    </source>
</evidence>
<reference evidence="4" key="2">
    <citation type="submission" date="2015-01" db="EMBL/GenBank/DDBJ databases">
        <title>Evolutionary Origins and Diversification of the Mycorrhizal Mutualists.</title>
        <authorList>
            <consortium name="DOE Joint Genome Institute"/>
            <consortium name="Mycorrhizal Genomics Consortium"/>
            <person name="Kohler A."/>
            <person name="Kuo A."/>
            <person name="Nagy L.G."/>
            <person name="Floudas D."/>
            <person name="Copeland A."/>
            <person name="Barry K.W."/>
            <person name="Cichocki N."/>
            <person name="Veneault-Fourrey C."/>
            <person name="LaButti K."/>
            <person name="Lindquist E.A."/>
            <person name="Lipzen A."/>
            <person name="Lundell T."/>
            <person name="Morin E."/>
            <person name="Murat C."/>
            <person name="Riley R."/>
            <person name="Ohm R."/>
            <person name="Sun H."/>
            <person name="Tunlid A."/>
            <person name="Henrissat B."/>
            <person name="Grigoriev I.V."/>
            <person name="Hibbett D.S."/>
            <person name="Martin F."/>
        </authorList>
    </citation>
    <scope>NUCLEOTIDE SEQUENCE [LARGE SCALE GENOMIC DNA]</scope>
    <source>
        <strain evidence="4">441</strain>
    </source>
</reference>
<accession>A0A0C9ZIK7</accession>
<reference evidence="3 4" key="1">
    <citation type="submission" date="2014-04" db="EMBL/GenBank/DDBJ databases">
        <authorList>
            <consortium name="DOE Joint Genome Institute"/>
            <person name="Kuo A."/>
            <person name="Kohler A."/>
            <person name="Costa M.D."/>
            <person name="Nagy L.G."/>
            <person name="Floudas D."/>
            <person name="Copeland A."/>
            <person name="Barry K.W."/>
            <person name="Cichocki N."/>
            <person name="Veneault-Fourrey C."/>
            <person name="LaButti K."/>
            <person name="Lindquist E.A."/>
            <person name="Lipzen A."/>
            <person name="Lundell T."/>
            <person name="Morin E."/>
            <person name="Murat C."/>
            <person name="Sun H."/>
            <person name="Tunlid A."/>
            <person name="Henrissat B."/>
            <person name="Grigoriev I.V."/>
            <person name="Hibbett D.S."/>
            <person name="Martin F."/>
            <person name="Nordberg H.P."/>
            <person name="Cantor M.N."/>
            <person name="Hua S.X."/>
        </authorList>
    </citation>
    <scope>NUCLEOTIDE SEQUENCE [LARGE SCALE GENOMIC DNA]</scope>
    <source>
        <strain evidence="3 4">441</strain>
    </source>
</reference>
<evidence type="ECO:0000313" key="3">
    <source>
        <dbReference type="EMBL" id="KIK19823.1"/>
    </source>
</evidence>
<dbReference type="HOGENOM" id="CLU_258930_0_0_1"/>
<dbReference type="EMBL" id="KN833777">
    <property type="protein sequence ID" value="KIK19823.1"/>
    <property type="molecule type" value="Genomic_DNA"/>
</dbReference>
<dbReference type="OrthoDB" id="2736611at2759"/>
<feature type="region of interest" description="Disordered" evidence="1">
    <location>
        <begin position="1247"/>
        <end position="1274"/>
    </location>
</feature>
<dbReference type="InterPro" id="IPR058503">
    <property type="entry name" value="DUF8190"/>
</dbReference>
<organism evidence="3 4">
    <name type="scientific">Pisolithus microcarpus 441</name>
    <dbReference type="NCBI Taxonomy" id="765257"/>
    <lineage>
        <taxon>Eukaryota</taxon>
        <taxon>Fungi</taxon>
        <taxon>Dikarya</taxon>
        <taxon>Basidiomycota</taxon>
        <taxon>Agaricomycotina</taxon>
        <taxon>Agaricomycetes</taxon>
        <taxon>Agaricomycetidae</taxon>
        <taxon>Boletales</taxon>
        <taxon>Sclerodermatineae</taxon>
        <taxon>Pisolithaceae</taxon>
        <taxon>Pisolithus</taxon>
    </lineage>
</organism>
<evidence type="ECO:0000256" key="1">
    <source>
        <dbReference type="SAM" id="MobiDB-lite"/>
    </source>
</evidence>
<dbReference type="Pfam" id="PF26608">
    <property type="entry name" value="DUF8190"/>
    <property type="match status" value="1"/>
</dbReference>
<dbReference type="AlphaFoldDB" id="A0A0C9ZIK7"/>
<protein>
    <submittedName>
        <fullName evidence="3">Unplaced genomic scaffold scaffold_93, whole genome shotgun sequence</fullName>
    </submittedName>
</protein>
<keyword evidence="4" id="KW-1185">Reference proteome</keyword>
<sequence length="1274" mass="144784">MQEDNNSNEDMYLVGEIPEELHADDGAAPDELRRMIAYEHLDTAKMIQGFSRTEQHVVKLSTLEKEYEKDRQRRALMRLTRRQRVEIDERYLHNVGDADLAWAANNHFIDMMVMVTDRPGLHAILPHNDTDPSYVFKFDLHQRHRTWKAKHVDLGFDPSGRMLYIGTYNQEEIWLAMVPWDFIRGERTAAAKHIDCPNSALTQRHYCMIVTFLACQLHEGGYKDVQIRTTYPEDLTQADMRLHTNIFGHELIDREIHELTCREVKDLHQRMVAQYEDFVRHAPVGWRGDGYLHENVPITIAVRYGQNQEICRFDSIDEEADHWNRLHRYKSVRTMVVALATHVKCVPVAGWEDIDVGDIMRDNVEGIYDSPSTEDRELVNLRDYPLLDDDGHEQNVYNWRGHRIPRRHAMIDEGVSTAGMLFRLRNLHEVFEDRLFDGDGDSDLGIENSPHFLYPIACLGNIGQFQAHGVMNCFLPLIRSINQQLTIEDNDSDDDGLDIDESAEASVNCVVSPVSSQGYNAYVHRIRARSRFHDVQRGMMTAAFLGTHASSQAQSNKAHDLRSLCDIALPFDRYHEKIVGADFDQSLRVENVFTIRVGRLRRVDHTGSHPTVLDVIKRHVIVFRQDVLPSIVEWTTYGICTALRVLWHMHQIHFERHIPIPHYYVELTAAMERALNFSHTGNPKVLSKDVMDPLWLSLSCMSDGMPCVSSMIYFDMSEEPTLRIRQSEWPVSPRSAYPVVSSRRSMIINFGLPQFNAYHAIFHVKHGISNLPPTFETHITDRSIRLALYIITLAVRVYETDVRMLVQSGVHAALGDVDPIPDDRDVAIRLERAQALEAWTGLKDKFLGYECQAHTHLVRSVVSDPRSLIDGLPKSIQSPKSVQWFAGEMISATKSTSIQTRAPFISGGGALSVMRVALSEAKSHLETTDMDSDAHILDLLVRVLNKLHIMNVPWSRNPTPGPGRPPSTVVYDCWVNLGSRHPQGHSVSMLIGPSQRRIADATQSSTITSEQDCRAPWSVNDLSIQDLHRMLYRSTLPSEWSLQLISLPNSDSYVTKTYEWVRDNYDGSKPVHQTAIIVAIIFAAVLPNVLHDSLPPHLRSVTTPEAITHAVRSSTWCPPPPGRKGFTSSPHFITMMSTFIIAIYEPQSPLRIYMNEHQGNMGAPWTSKHGAKGIKPFNIVRMGLATARGINIYTSPKYGMSWTVLSSSEIIRYHSHLVHHLRDQPYGPHSALVFVVGEDMANTLARGNHVKGRGLTRKPESSSQTGSSKRPRLV</sequence>
<proteinExistence type="predicted"/>